<dbReference type="EMBL" id="LT553527">
    <property type="protein sequence ID" value="SAM01340.1"/>
    <property type="molecule type" value="Genomic_DNA"/>
</dbReference>
<reference evidence="2" key="1">
    <citation type="submission" date="2016-04" db="EMBL/GenBank/DDBJ databases">
        <authorList>
            <person name="Evans L.H."/>
            <person name="Alamgir A."/>
            <person name="Owens N."/>
            <person name="Weber N.D."/>
            <person name="Virtaneva K."/>
            <person name="Barbian K."/>
            <person name="Babar A."/>
            <person name="Rosenke K."/>
        </authorList>
    </citation>
    <scope>NUCLEOTIDE SEQUENCE [LARGE SCALE GENOMIC DNA]</scope>
    <source>
        <strain evidence="2">CBS 101.48</strain>
    </source>
</reference>
<keyword evidence="1" id="KW-1133">Transmembrane helix</keyword>
<proteinExistence type="predicted"/>
<protein>
    <submittedName>
        <fullName evidence="2">Uncharacterized protein</fullName>
    </submittedName>
</protein>
<gene>
    <name evidence="2" type="primary">ABSGL_07081.1 scaffold 8717</name>
</gene>
<dbReference type="Proteomes" id="UP000078561">
    <property type="component" value="Unassembled WGS sequence"/>
</dbReference>
<accession>A0A163KXR5</accession>
<keyword evidence="1" id="KW-0472">Membrane</keyword>
<evidence type="ECO:0000313" key="3">
    <source>
        <dbReference type="Proteomes" id="UP000078561"/>
    </source>
</evidence>
<keyword evidence="1" id="KW-0812">Transmembrane</keyword>
<name>A0A163KXR5_ABSGL</name>
<evidence type="ECO:0000313" key="2">
    <source>
        <dbReference type="EMBL" id="SAM01340.1"/>
    </source>
</evidence>
<organism evidence="2">
    <name type="scientific">Absidia glauca</name>
    <name type="common">Pin mould</name>
    <dbReference type="NCBI Taxonomy" id="4829"/>
    <lineage>
        <taxon>Eukaryota</taxon>
        <taxon>Fungi</taxon>
        <taxon>Fungi incertae sedis</taxon>
        <taxon>Mucoromycota</taxon>
        <taxon>Mucoromycotina</taxon>
        <taxon>Mucoromycetes</taxon>
        <taxon>Mucorales</taxon>
        <taxon>Cunninghamellaceae</taxon>
        <taxon>Absidia</taxon>
    </lineage>
</organism>
<sequence>MDSPSRLHTAIYWTRTTVLVTSMLIFILALTNYSRSTLPIATLLSKDDPHQLLLALIEDRRLITTLASHKRKPSSIGFVSVSSRWAPGSGGSIVFYSTNTPPPLVPFSI</sequence>
<dbReference type="AlphaFoldDB" id="A0A163KXR5"/>
<feature type="transmembrane region" description="Helical" evidence="1">
    <location>
        <begin position="12"/>
        <end position="30"/>
    </location>
</feature>
<evidence type="ECO:0000256" key="1">
    <source>
        <dbReference type="SAM" id="Phobius"/>
    </source>
</evidence>
<keyword evidence="3" id="KW-1185">Reference proteome</keyword>
<dbReference type="InParanoid" id="A0A163KXR5"/>
<dbReference type="OrthoDB" id="2340007at2759"/>